<dbReference type="EMBL" id="PYDT01000007">
    <property type="protein sequence ID" value="THU55396.1"/>
    <property type="molecule type" value="Genomic_DNA"/>
</dbReference>
<name>A0A4V6T495_MUSBA</name>
<gene>
    <name evidence="2" type="ORF">C4D60_Mb11t06110</name>
</gene>
<dbReference type="Proteomes" id="UP000317650">
    <property type="component" value="Chromosome 11"/>
</dbReference>
<protein>
    <submittedName>
        <fullName evidence="2">Uncharacterized protein</fullName>
    </submittedName>
</protein>
<evidence type="ECO:0000313" key="2">
    <source>
        <dbReference type="EMBL" id="THU55396.1"/>
    </source>
</evidence>
<proteinExistence type="predicted"/>
<evidence type="ECO:0000313" key="3">
    <source>
        <dbReference type="Proteomes" id="UP000317650"/>
    </source>
</evidence>
<dbReference type="AlphaFoldDB" id="A0A4V6T495"/>
<keyword evidence="3" id="KW-1185">Reference proteome</keyword>
<accession>A0A4V6T495</accession>
<feature type="compositionally biased region" description="Gly residues" evidence="1">
    <location>
        <begin position="10"/>
        <end position="20"/>
    </location>
</feature>
<evidence type="ECO:0000256" key="1">
    <source>
        <dbReference type="SAM" id="MobiDB-lite"/>
    </source>
</evidence>
<comment type="caution">
    <text evidence="2">The sequence shown here is derived from an EMBL/GenBank/DDBJ whole genome shotgun (WGS) entry which is preliminary data.</text>
</comment>
<feature type="region of interest" description="Disordered" evidence="1">
    <location>
        <begin position="1"/>
        <end position="20"/>
    </location>
</feature>
<sequence length="83" mass="8926">MPQSKRLLAAGGGGRRSSGGGFRPPFLLLLFLFVLAPSLFFAARGSIRAAPISPEYKLERTVPVDCLWNMCSLIAGFTSFGFS</sequence>
<organism evidence="2 3">
    <name type="scientific">Musa balbisiana</name>
    <name type="common">Banana</name>
    <dbReference type="NCBI Taxonomy" id="52838"/>
    <lineage>
        <taxon>Eukaryota</taxon>
        <taxon>Viridiplantae</taxon>
        <taxon>Streptophyta</taxon>
        <taxon>Embryophyta</taxon>
        <taxon>Tracheophyta</taxon>
        <taxon>Spermatophyta</taxon>
        <taxon>Magnoliopsida</taxon>
        <taxon>Liliopsida</taxon>
        <taxon>Zingiberales</taxon>
        <taxon>Musaceae</taxon>
        <taxon>Musa</taxon>
    </lineage>
</organism>
<reference evidence="2 3" key="1">
    <citation type="journal article" date="2019" name="Nat. Plants">
        <title>Genome sequencing of Musa balbisiana reveals subgenome evolution and function divergence in polyploid bananas.</title>
        <authorList>
            <person name="Yao X."/>
        </authorList>
    </citation>
    <scope>NUCLEOTIDE SEQUENCE [LARGE SCALE GENOMIC DNA]</scope>
    <source>
        <strain evidence="3">cv. DH-PKW</strain>
        <tissue evidence="2">Leaves</tissue>
    </source>
</reference>